<gene>
    <name evidence="2" type="ORF">K435DRAFT_862569</name>
</gene>
<reference evidence="2 3" key="1">
    <citation type="journal article" date="2019" name="Nat. Ecol. Evol.">
        <title>Megaphylogeny resolves global patterns of mushroom evolution.</title>
        <authorList>
            <person name="Varga T."/>
            <person name="Krizsan K."/>
            <person name="Foldi C."/>
            <person name="Dima B."/>
            <person name="Sanchez-Garcia M."/>
            <person name="Sanchez-Ramirez S."/>
            <person name="Szollosi G.J."/>
            <person name="Szarkandi J.G."/>
            <person name="Papp V."/>
            <person name="Albert L."/>
            <person name="Andreopoulos W."/>
            <person name="Angelini C."/>
            <person name="Antonin V."/>
            <person name="Barry K.W."/>
            <person name="Bougher N.L."/>
            <person name="Buchanan P."/>
            <person name="Buyck B."/>
            <person name="Bense V."/>
            <person name="Catcheside P."/>
            <person name="Chovatia M."/>
            <person name="Cooper J."/>
            <person name="Damon W."/>
            <person name="Desjardin D."/>
            <person name="Finy P."/>
            <person name="Geml J."/>
            <person name="Haridas S."/>
            <person name="Hughes K."/>
            <person name="Justo A."/>
            <person name="Karasinski D."/>
            <person name="Kautmanova I."/>
            <person name="Kiss B."/>
            <person name="Kocsube S."/>
            <person name="Kotiranta H."/>
            <person name="LaButti K.M."/>
            <person name="Lechner B.E."/>
            <person name="Liimatainen K."/>
            <person name="Lipzen A."/>
            <person name="Lukacs Z."/>
            <person name="Mihaltcheva S."/>
            <person name="Morgado L.N."/>
            <person name="Niskanen T."/>
            <person name="Noordeloos M.E."/>
            <person name="Ohm R.A."/>
            <person name="Ortiz-Santana B."/>
            <person name="Ovrebo C."/>
            <person name="Racz N."/>
            <person name="Riley R."/>
            <person name="Savchenko A."/>
            <person name="Shiryaev A."/>
            <person name="Soop K."/>
            <person name="Spirin V."/>
            <person name="Szebenyi C."/>
            <person name="Tomsovsky M."/>
            <person name="Tulloss R.E."/>
            <person name="Uehling J."/>
            <person name="Grigoriev I.V."/>
            <person name="Vagvolgyi C."/>
            <person name="Papp T."/>
            <person name="Martin F.M."/>
            <person name="Miettinen O."/>
            <person name="Hibbett D.S."/>
            <person name="Nagy L.G."/>
        </authorList>
    </citation>
    <scope>NUCLEOTIDE SEQUENCE [LARGE SCALE GENOMIC DNA]</scope>
    <source>
        <strain evidence="2 3">CBS 962.96</strain>
    </source>
</reference>
<keyword evidence="1" id="KW-1133">Transmembrane helix</keyword>
<evidence type="ECO:0000313" key="3">
    <source>
        <dbReference type="Proteomes" id="UP000297245"/>
    </source>
</evidence>
<dbReference type="EMBL" id="ML179282">
    <property type="protein sequence ID" value="THU92315.1"/>
    <property type="molecule type" value="Genomic_DNA"/>
</dbReference>
<keyword evidence="1" id="KW-0812">Transmembrane</keyword>
<dbReference type="AlphaFoldDB" id="A0A4V4HES5"/>
<protein>
    <submittedName>
        <fullName evidence="2">Uncharacterized protein</fullName>
    </submittedName>
</protein>
<sequence>MNVYNARIIASLFGGFAVGILTFILIILILVERIRKLKVRLAQVHGEQSYQFGYHEGDPILEYAEDLESNVEKKCGNIIRREFTNPRIPSTIELVSNDVGVNAEEESISSKLN</sequence>
<keyword evidence="1" id="KW-0472">Membrane</keyword>
<accession>A0A4V4HES5</accession>
<organism evidence="2 3">
    <name type="scientific">Dendrothele bispora (strain CBS 962.96)</name>
    <dbReference type="NCBI Taxonomy" id="1314807"/>
    <lineage>
        <taxon>Eukaryota</taxon>
        <taxon>Fungi</taxon>
        <taxon>Dikarya</taxon>
        <taxon>Basidiomycota</taxon>
        <taxon>Agaricomycotina</taxon>
        <taxon>Agaricomycetes</taxon>
        <taxon>Agaricomycetidae</taxon>
        <taxon>Agaricales</taxon>
        <taxon>Agaricales incertae sedis</taxon>
        <taxon>Dendrothele</taxon>
    </lineage>
</organism>
<name>A0A4V4HES5_DENBC</name>
<dbReference type="Proteomes" id="UP000297245">
    <property type="component" value="Unassembled WGS sequence"/>
</dbReference>
<proteinExistence type="predicted"/>
<feature type="transmembrane region" description="Helical" evidence="1">
    <location>
        <begin position="6"/>
        <end position="31"/>
    </location>
</feature>
<keyword evidence="3" id="KW-1185">Reference proteome</keyword>
<evidence type="ECO:0000256" key="1">
    <source>
        <dbReference type="SAM" id="Phobius"/>
    </source>
</evidence>
<evidence type="ECO:0000313" key="2">
    <source>
        <dbReference type="EMBL" id="THU92315.1"/>
    </source>
</evidence>